<dbReference type="STRING" id="1859473.BG261_05520"/>
<gene>
    <name evidence="2" type="ORF">BG261_05520</name>
</gene>
<proteinExistence type="predicted"/>
<dbReference type="EMBL" id="MKIR01000023">
    <property type="protein sequence ID" value="OFI48848.1"/>
    <property type="molecule type" value="Genomic_DNA"/>
</dbReference>
<dbReference type="Pfam" id="PF04404">
    <property type="entry name" value="ERF"/>
    <property type="match status" value="1"/>
</dbReference>
<accession>A0A1E8GMU7</accession>
<dbReference type="AlphaFoldDB" id="A0A1E8GMU7"/>
<dbReference type="Proteomes" id="UP000178622">
    <property type="component" value="Unassembled WGS sequence"/>
</dbReference>
<dbReference type="RefSeq" id="WP_070792781.1">
    <property type="nucleotide sequence ID" value="NZ_MKIR01000023.1"/>
</dbReference>
<name>A0A1E8GMU7_9LACT</name>
<feature type="compositionally biased region" description="Acidic residues" evidence="1">
    <location>
        <begin position="214"/>
        <end position="228"/>
    </location>
</feature>
<protein>
    <submittedName>
        <fullName evidence="2">Uncharacterized protein</fullName>
    </submittedName>
</protein>
<organism evidence="2 3">
    <name type="scientific">Floricoccus tropicus</name>
    <dbReference type="NCBI Taxonomy" id="1859473"/>
    <lineage>
        <taxon>Bacteria</taxon>
        <taxon>Bacillati</taxon>
        <taxon>Bacillota</taxon>
        <taxon>Bacilli</taxon>
        <taxon>Lactobacillales</taxon>
        <taxon>Streptococcaceae</taxon>
        <taxon>Floricoccus</taxon>
    </lineage>
</organism>
<dbReference type="OrthoDB" id="149299at2"/>
<feature type="compositionally biased region" description="Polar residues" evidence="1">
    <location>
        <begin position="196"/>
        <end position="206"/>
    </location>
</feature>
<evidence type="ECO:0000313" key="2">
    <source>
        <dbReference type="EMBL" id="OFI48848.1"/>
    </source>
</evidence>
<comment type="caution">
    <text evidence="2">The sequence shown here is derived from an EMBL/GenBank/DDBJ whole genome shotgun (WGS) entry which is preliminary data.</text>
</comment>
<sequence>MEEKKYSNLYEALSSVQKTIKQPKKSGKNPVFSSNYVTLDDVIASINEAISEAQAKIYWYNYPKENVMMTVMNGYDQTLEIEGSLIADGLENKRTNKAQALGSALTYARRYSLSMAFGIASEIDDDGEQANGNSIDKSLQQSEQTLYGLSEYDTARIKSLVKKLQDRGFATDFIKNKLDDAPKDYNSLEKVLIELSQTGQEPVESNNSKKIDEQVSEEENQEEEISEEEQAKRRAEAQEISKLRAEVIAVTGLSKEEVNSFLKKTDQTYKGFKAELEVLINAYGRKQEDKPQQENKRKF</sequence>
<evidence type="ECO:0000256" key="1">
    <source>
        <dbReference type="SAM" id="MobiDB-lite"/>
    </source>
</evidence>
<evidence type="ECO:0000313" key="3">
    <source>
        <dbReference type="Proteomes" id="UP000178622"/>
    </source>
</evidence>
<reference evidence="3" key="1">
    <citation type="submission" date="2016-09" db="EMBL/GenBank/DDBJ databases">
        <title>Draft genome sequence of a novel species of the family Streptococcaceae isolated from flowers.</title>
        <authorList>
            <person name="Chuah L.-O."/>
            <person name="Yap K.-P."/>
            <person name="Thong K.L."/>
            <person name="Liong M.T."/>
            <person name="Ahmad R."/>
            <person name="Rusul G."/>
        </authorList>
    </citation>
    <scope>NUCLEOTIDE SEQUENCE [LARGE SCALE GENOMIC DNA]</scope>
    <source>
        <strain evidence="3">DF1</strain>
    </source>
</reference>
<feature type="region of interest" description="Disordered" evidence="1">
    <location>
        <begin position="196"/>
        <end position="236"/>
    </location>
</feature>
<dbReference type="InterPro" id="IPR007499">
    <property type="entry name" value="ERF_bacteria_virus"/>
</dbReference>
<keyword evidence="3" id="KW-1185">Reference proteome</keyword>